<sequence length="815" mass="91259">MKTIITSLLILFLTKFVVAQTTDKTISGTIKDTRNEVLPGTTVRLLQAIDSTLIKGEITDVNGSFQFNNLENNTYLLAITAVGQKPFTSVPLTIDSVHSMISLPVIILLPAKSVELNEVTVKAKKPLIVQEIDKTTVNVEAMISSATSNTLEILEKTPGVSVSSNGDVSLNGRGGVLVLIDGRSTYMSGADLAAYLKSLPGGMLEKIELMDNPPAKYDAAGNAIINIRLKKNRVGGFTGNVAAGISIGRYVRSNDALNLNYNYKKVNLFANLGYGFEKNYSLDKYDRRFYDTSNELTSTVNLVNKLINTNNFLSANFGLDFTATAKTTLGVIVNLNGGNRNGNFNYTSRNFNAAHELDAIGSGSTESTDKRNNTGINLNLLHKLNTTGREFSADVNYLKYNTSANQILQNSTFLPDGLLNNRNDFLYEIPSDINIYTAKADYVHPLKNKAKMEAGIKTSMVDNDFVFNYFDENGNSQTIDNSKSNHFKYKENVNAAYVNGQKTWKRFGAQLGVRFENTHARGRQLGNEIVEEMTFTKNYSGLFPSIFLNYKLDDKGINTFGIMAVRRINRPNYQLLNPFIFFKDQYSYSSGNPGLTPQYQNRVELKYQHKQFLNMGLSYNEFSDLFFQTTQTVDSIFISRPENIAKGYMVLLNTTVSVSPTKWWYINTTLRLSHITTQGKIYTENLDIALNMARFEMNNYLTLGKNWNAELGGYYASTDITGQAITGGMYRVNASVQKKIMNGKGSIRISAEDVFHSWVYHNRSVSLKQSDFTQITKTDTPRIGFAFTYRFGKDTFARKRKYNNNGTDDEKERVN</sequence>
<evidence type="ECO:0000256" key="3">
    <source>
        <dbReference type="ARBA" id="ARBA00023237"/>
    </source>
</evidence>
<evidence type="ECO:0000313" key="7">
    <source>
        <dbReference type="EMBL" id="MBE9464422.1"/>
    </source>
</evidence>
<feature type="chain" id="PRO_5046815610" evidence="4">
    <location>
        <begin position="20"/>
        <end position="815"/>
    </location>
</feature>
<name>A0ABR9WFX7_9BACT</name>
<dbReference type="InterPro" id="IPR041700">
    <property type="entry name" value="OMP_b-brl_3"/>
</dbReference>
<dbReference type="Pfam" id="PF13620">
    <property type="entry name" value="CarboxypepD_reg"/>
    <property type="match status" value="1"/>
</dbReference>
<comment type="caution">
    <text evidence="7">The sequence shown here is derived from an EMBL/GenBank/DDBJ whole genome shotgun (WGS) entry which is preliminary data.</text>
</comment>
<comment type="subcellular location">
    <subcellularLocation>
        <location evidence="1">Cell outer membrane</location>
    </subcellularLocation>
</comment>
<organism evidence="7 8">
    <name type="scientific">Dyadobacter subterraneus</name>
    <dbReference type="NCBI Taxonomy" id="2773304"/>
    <lineage>
        <taxon>Bacteria</taxon>
        <taxon>Pseudomonadati</taxon>
        <taxon>Bacteroidota</taxon>
        <taxon>Cytophagia</taxon>
        <taxon>Cytophagales</taxon>
        <taxon>Spirosomataceae</taxon>
        <taxon>Dyadobacter</taxon>
    </lineage>
</organism>
<protein>
    <submittedName>
        <fullName evidence="7">Outer membrane beta-barrel protein</fullName>
    </submittedName>
</protein>
<keyword evidence="8" id="KW-1185">Reference proteome</keyword>
<evidence type="ECO:0000256" key="1">
    <source>
        <dbReference type="ARBA" id="ARBA00004442"/>
    </source>
</evidence>
<evidence type="ECO:0000256" key="4">
    <source>
        <dbReference type="SAM" id="SignalP"/>
    </source>
</evidence>
<feature type="signal peptide" evidence="4">
    <location>
        <begin position="1"/>
        <end position="19"/>
    </location>
</feature>
<proteinExistence type="predicted"/>
<keyword evidence="2" id="KW-0472">Membrane</keyword>
<dbReference type="Pfam" id="PF14905">
    <property type="entry name" value="OMP_b-brl_3"/>
    <property type="match status" value="1"/>
</dbReference>
<feature type="domain" description="TonB-dependent receptor plug" evidence="5">
    <location>
        <begin position="135"/>
        <end position="218"/>
    </location>
</feature>
<evidence type="ECO:0000259" key="6">
    <source>
        <dbReference type="Pfam" id="PF14905"/>
    </source>
</evidence>
<dbReference type="InterPro" id="IPR036942">
    <property type="entry name" value="Beta-barrel_TonB_sf"/>
</dbReference>
<dbReference type="InterPro" id="IPR013783">
    <property type="entry name" value="Ig-like_fold"/>
</dbReference>
<dbReference type="Pfam" id="PF07715">
    <property type="entry name" value="Plug"/>
    <property type="match status" value="1"/>
</dbReference>
<dbReference type="InterPro" id="IPR012910">
    <property type="entry name" value="Plug_dom"/>
</dbReference>
<feature type="domain" description="Outer membrane protein beta-barrel" evidence="6">
    <location>
        <begin position="382"/>
        <end position="789"/>
    </location>
</feature>
<dbReference type="InterPro" id="IPR037066">
    <property type="entry name" value="Plug_dom_sf"/>
</dbReference>
<gene>
    <name evidence="7" type="ORF">IEE83_21255</name>
</gene>
<keyword evidence="3" id="KW-0998">Cell outer membrane</keyword>
<evidence type="ECO:0000256" key="2">
    <source>
        <dbReference type="ARBA" id="ARBA00023136"/>
    </source>
</evidence>
<dbReference type="RefSeq" id="WP_194122487.1">
    <property type="nucleotide sequence ID" value="NZ_JACYGY010000001.1"/>
</dbReference>
<accession>A0ABR9WFX7</accession>
<dbReference type="InterPro" id="IPR008969">
    <property type="entry name" value="CarboxyPept-like_regulatory"/>
</dbReference>
<dbReference type="Proteomes" id="UP000634134">
    <property type="component" value="Unassembled WGS sequence"/>
</dbReference>
<evidence type="ECO:0000313" key="8">
    <source>
        <dbReference type="Proteomes" id="UP000634134"/>
    </source>
</evidence>
<dbReference type="Gene3D" id="2.40.170.20">
    <property type="entry name" value="TonB-dependent receptor, beta-barrel domain"/>
    <property type="match status" value="1"/>
</dbReference>
<keyword evidence="4" id="KW-0732">Signal</keyword>
<dbReference type="EMBL" id="JACYGY010000001">
    <property type="protein sequence ID" value="MBE9464422.1"/>
    <property type="molecule type" value="Genomic_DNA"/>
</dbReference>
<reference evidence="8" key="1">
    <citation type="submission" date="2023-07" db="EMBL/GenBank/DDBJ databases">
        <title>Dyadobacter sp. nov 'subterranea' isolated from contaminted grondwater.</title>
        <authorList>
            <person name="Szabo I."/>
            <person name="Al-Omari J."/>
            <person name="Szerdahelyi S.G."/>
            <person name="Rado J."/>
        </authorList>
    </citation>
    <scope>NUCLEOTIDE SEQUENCE [LARGE SCALE GENOMIC DNA]</scope>
    <source>
        <strain evidence="8">UP-52</strain>
    </source>
</reference>
<dbReference type="SUPFAM" id="SSF49464">
    <property type="entry name" value="Carboxypeptidase regulatory domain-like"/>
    <property type="match status" value="1"/>
</dbReference>
<dbReference type="Gene3D" id="2.170.130.10">
    <property type="entry name" value="TonB-dependent receptor, plug domain"/>
    <property type="match status" value="1"/>
</dbReference>
<evidence type="ECO:0000259" key="5">
    <source>
        <dbReference type="Pfam" id="PF07715"/>
    </source>
</evidence>
<dbReference type="SUPFAM" id="SSF56935">
    <property type="entry name" value="Porins"/>
    <property type="match status" value="1"/>
</dbReference>
<dbReference type="Gene3D" id="2.60.40.10">
    <property type="entry name" value="Immunoglobulins"/>
    <property type="match status" value="1"/>
</dbReference>